<dbReference type="InterPro" id="IPR054722">
    <property type="entry name" value="PolX-like_BBD"/>
</dbReference>
<dbReference type="AlphaFoldDB" id="A0A6L2MMA0"/>
<dbReference type="Pfam" id="PF22936">
    <property type="entry name" value="Pol_BBD"/>
    <property type="match status" value="1"/>
</dbReference>
<dbReference type="Pfam" id="PF13976">
    <property type="entry name" value="gag_pre-integrs"/>
    <property type="match status" value="1"/>
</dbReference>
<sequence>MAASTPKLTVERRIDSAFARFNTIITSLKALDECYSSKNYVRKFLRALHPKWRKKVTTIEESKDLTSLSLDELIRNLRVYEIIIKKDFEIVKAKAKRKSLALKAKKESSNEECSTFRSEDEEYAMTVRDFKKFFKRGECPKPPKDKNQRAFVGGFWSDSGEEDDEKVSNETCLVAQASSKRNKADLDTMSMNDLYNNLKVYKPEDKQMSSLSLSTQNMAFVSSSNNNISSTNGAVNTAHRVSTASTQVNAAYSINIDNLRDAVIFLISPMWSATTATREDILLESEELQENKATRTRKAQEAKEGPNYALMAFSSLGSNSEIVDNCKKGLGYENYNAVPHPYAGIFMPPTHNLSFTVLDEFVNKPVVKNYKAKSSEEEPKVVRKNDDALIIKECVSDNEKEDVSQPKIERKIVRPSIAKIEFVKSKQQEKTARKTVKQGHPQMNLQDRGMIDSRCSRNMSYLTDYKEIDGGYVAFGGNPKGGKIIRKSKYIVLSPNFKLIAASQVLLRVSRKNNIYSVDLKNIVPKGGLTCLFAKAISDESRLWPKAVVNTTRLKAVLNAVKGNEGNPQIDLGVIDSGCSRHMTGNMSYLTDYDEIDGGYVAFGGNPKGGKITGKGKINIGELDFENVYFVKELKFNLFSVSHDKKNSVLFNDTECVALSLDFKLTDENHVLLRVPRKNNMYSVDLKNIIPKGGLTYLFTKATSDESRLWHRRLGHLNFKTMNKLVKGNLVR</sequence>
<dbReference type="EMBL" id="BKCJ010006964">
    <property type="protein sequence ID" value="GEU74850.1"/>
    <property type="molecule type" value="Genomic_DNA"/>
</dbReference>
<name>A0A6L2MMA0_TANCI</name>
<feature type="domain" description="GAG-pre-integrase" evidence="1">
    <location>
        <begin position="681"/>
        <end position="732"/>
    </location>
</feature>
<evidence type="ECO:0000313" key="3">
    <source>
        <dbReference type="EMBL" id="GEU74850.1"/>
    </source>
</evidence>
<accession>A0A6L2MMA0</accession>
<gene>
    <name evidence="3" type="ORF">Tci_046828</name>
</gene>
<evidence type="ECO:0000259" key="2">
    <source>
        <dbReference type="Pfam" id="PF22936"/>
    </source>
</evidence>
<protein>
    <submittedName>
        <fullName evidence="3">Ribonuclease H-like domain-containing protein</fullName>
    </submittedName>
</protein>
<proteinExistence type="predicted"/>
<evidence type="ECO:0000259" key="1">
    <source>
        <dbReference type="Pfam" id="PF13976"/>
    </source>
</evidence>
<comment type="caution">
    <text evidence="3">The sequence shown here is derived from an EMBL/GenBank/DDBJ whole genome shotgun (WGS) entry which is preliminary data.</text>
</comment>
<organism evidence="3">
    <name type="scientific">Tanacetum cinerariifolium</name>
    <name type="common">Dalmatian daisy</name>
    <name type="synonym">Chrysanthemum cinerariifolium</name>
    <dbReference type="NCBI Taxonomy" id="118510"/>
    <lineage>
        <taxon>Eukaryota</taxon>
        <taxon>Viridiplantae</taxon>
        <taxon>Streptophyta</taxon>
        <taxon>Embryophyta</taxon>
        <taxon>Tracheophyta</taxon>
        <taxon>Spermatophyta</taxon>
        <taxon>Magnoliopsida</taxon>
        <taxon>eudicotyledons</taxon>
        <taxon>Gunneridae</taxon>
        <taxon>Pentapetalae</taxon>
        <taxon>asterids</taxon>
        <taxon>campanulids</taxon>
        <taxon>Asterales</taxon>
        <taxon>Asteraceae</taxon>
        <taxon>Asteroideae</taxon>
        <taxon>Anthemideae</taxon>
        <taxon>Anthemidinae</taxon>
        <taxon>Tanacetum</taxon>
    </lineage>
</organism>
<reference evidence="3" key="1">
    <citation type="journal article" date="2019" name="Sci. Rep.">
        <title>Draft genome of Tanacetum cinerariifolium, the natural source of mosquito coil.</title>
        <authorList>
            <person name="Yamashiro T."/>
            <person name="Shiraishi A."/>
            <person name="Satake H."/>
            <person name="Nakayama K."/>
        </authorList>
    </citation>
    <scope>NUCLEOTIDE SEQUENCE</scope>
</reference>
<feature type="domain" description="Retrovirus-related Pol polyprotein from transposon TNT 1-94-like beta-barrel" evidence="2">
    <location>
        <begin position="574"/>
        <end position="644"/>
    </location>
</feature>
<dbReference type="InterPro" id="IPR025724">
    <property type="entry name" value="GAG-pre-integrase_dom"/>
</dbReference>
<feature type="non-terminal residue" evidence="3">
    <location>
        <position position="732"/>
    </location>
</feature>